<evidence type="ECO:0008006" key="3">
    <source>
        <dbReference type="Google" id="ProtNLM"/>
    </source>
</evidence>
<dbReference type="InterPro" id="IPR038765">
    <property type="entry name" value="Papain-like_cys_pep_sf"/>
</dbReference>
<dbReference type="SUPFAM" id="SSF54001">
    <property type="entry name" value="Cysteine proteinases"/>
    <property type="match status" value="1"/>
</dbReference>
<evidence type="ECO:0000313" key="2">
    <source>
        <dbReference type="Proteomes" id="UP000266723"/>
    </source>
</evidence>
<dbReference type="EMBL" id="QGKV02000649">
    <property type="protein sequence ID" value="KAF3581370.1"/>
    <property type="molecule type" value="Genomic_DNA"/>
</dbReference>
<evidence type="ECO:0000313" key="1">
    <source>
        <dbReference type="EMBL" id="KAF3581370.1"/>
    </source>
</evidence>
<protein>
    <recommendedName>
        <fullName evidence="3">Peptidase C1A papain C-terminal domain-containing protein</fullName>
    </recommendedName>
</protein>
<reference evidence="1 2" key="1">
    <citation type="journal article" date="2020" name="BMC Genomics">
        <title>Intraspecific diversification of the crop wild relative Brassica cretica Lam. using demographic model selection.</title>
        <authorList>
            <person name="Kioukis A."/>
            <person name="Michalopoulou V.A."/>
            <person name="Briers L."/>
            <person name="Pirintsos S."/>
            <person name="Studholme D.J."/>
            <person name="Pavlidis P."/>
            <person name="Sarris P.F."/>
        </authorList>
    </citation>
    <scope>NUCLEOTIDE SEQUENCE [LARGE SCALE GENOMIC DNA]</scope>
    <source>
        <strain evidence="2">cv. PFS-1207/04</strain>
    </source>
</reference>
<organism evidence="1 2">
    <name type="scientific">Brassica cretica</name>
    <name type="common">Mustard</name>
    <dbReference type="NCBI Taxonomy" id="69181"/>
    <lineage>
        <taxon>Eukaryota</taxon>
        <taxon>Viridiplantae</taxon>
        <taxon>Streptophyta</taxon>
        <taxon>Embryophyta</taxon>
        <taxon>Tracheophyta</taxon>
        <taxon>Spermatophyta</taxon>
        <taxon>Magnoliopsida</taxon>
        <taxon>eudicotyledons</taxon>
        <taxon>Gunneridae</taxon>
        <taxon>Pentapetalae</taxon>
        <taxon>rosids</taxon>
        <taxon>malvids</taxon>
        <taxon>Brassicales</taxon>
        <taxon>Brassicaceae</taxon>
        <taxon>Brassiceae</taxon>
        <taxon>Brassica</taxon>
    </lineage>
</organism>
<accession>A0ABQ7DW19</accession>
<comment type="caution">
    <text evidence="1">The sequence shown here is derived from an EMBL/GenBank/DDBJ whole genome shotgun (WGS) entry which is preliminary data.</text>
</comment>
<name>A0ABQ7DW19_BRACR</name>
<sequence>MSDRITTYSDMEIMENILNQDQKNVCWAISLTKQLVALLKLRGALDIDAQLSIQYLINKVGDLSMEYKIQGHAWDGSISSFETAVPFLLSGGSSVAVAIKVYHPSLDNLIGNQIYRPLHSERYQATPFRHDMLVCRNEVAGRSAIKKRNGEFVDASHPLDKKAKVFGSICSVLMVSDNVIGRSESMSGDLHGVQPDPIVLYSCHVSVPADDILKSVEFDVLRILHNKLHSLV</sequence>
<dbReference type="Proteomes" id="UP000266723">
    <property type="component" value="Unassembled WGS sequence"/>
</dbReference>
<proteinExistence type="predicted"/>
<keyword evidence="2" id="KW-1185">Reference proteome</keyword>
<gene>
    <name evidence="1" type="ORF">DY000_02034924</name>
</gene>